<feature type="binding site" evidence="5">
    <location>
        <position position="118"/>
    </location>
    <ligand>
        <name>ATP</name>
        <dbReference type="ChEBI" id="CHEBI:30616"/>
    </ligand>
</feature>
<evidence type="ECO:0000256" key="2">
    <source>
        <dbReference type="ARBA" id="ARBA00022741"/>
    </source>
</evidence>
<dbReference type="AlphaFoldDB" id="A0A7M2X4B1"/>
<dbReference type="Gene3D" id="1.25.40.10">
    <property type="entry name" value="Tetratricopeptide repeat domain"/>
    <property type="match status" value="1"/>
</dbReference>
<accession>A0A7M2X4B1</accession>
<proteinExistence type="predicted"/>
<dbReference type="RefSeq" id="WP_206295199.1">
    <property type="nucleotide sequence ID" value="NZ_CP063458.1"/>
</dbReference>
<dbReference type="PANTHER" id="PTHR43289">
    <property type="entry name" value="MITOGEN-ACTIVATED PROTEIN KINASE KINASE KINASE 20-RELATED"/>
    <property type="match status" value="1"/>
</dbReference>
<evidence type="ECO:0000256" key="1">
    <source>
        <dbReference type="ARBA" id="ARBA00022679"/>
    </source>
</evidence>
<evidence type="ECO:0000313" key="8">
    <source>
        <dbReference type="EMBL" id="QOV91881.1"/>
    </source>
</evidence>
<dbReference type="Pfam" id="PF00069">
    <property type="entry name" value="Pkinase"/>
    <property type="match status" value="1"/>
</dbReference>
<dbReference type="Gene3D" id="1.10.510.10">
    <property type="entry name" value="Transferase(Phosphotransferase) domain 1"/>
    <property type="match status" value="1"/>
</dbReference>
<dbReference type="SMART" id="SM00220">
    <property type="entry name" value="S_TKc"/>
    <property type="match status" value="1"/>
</dbReference>
<keyword evidence="9" id="KW-1185">Reference proteome</keyword>
<dbReference type="InterPro" id="IPR008271">
    <property type="entry name" value="Ser/Thr_kinase_AS"/>
</dbReference>
<keyword evidence="2 5" id="KW-0547">Nucleotide-binding</keyword>
<keyword evidence="1" id="KW-0808">Transferase</keyword>
<evidence type="ECO:0000313" key="9">
    <source>
        <dbReference type="Proteomes" id="UP000593765"/>
    </source>
</evidence>
<dbReference type="SUPFAM" id="SSF56112">
    <property type="entry name" value="Protein kinase-like (PK-like)"/>
    <property type="match status" value="1"/>
</dbReference>
<dbReference type="PANTHER" id="PTHR43289:SF6">
    <property type="entry name" value="SERINE_THREONINE-PROTEIN KINASE NEKL-3"/>
    <property type="match status" value="1"/>
</dbReference>
<keyword evidence="6" id="KW-1133">Transmembrane helix</keyword>
<dbReference type="InterPro" id="IPR000719">
    <property type="entry name" value="Prot_kinase_dom"/>
</dbReference>
<keyword evidence="4 5" id="KW-0067">ATP-binding</keyword>
<dbReference type="Gene3D" id="3.30.200.20">
    <property type="entry name" value="Phosphorylase Kinase, domain 1"/>
    <property type="match status" value="1"/>
</dbReference>
<dbReference type="PROSITE" id="PS00108">
    <property type="entry name" value="PROTEIN_KINASE_ST"/>
    <property type="match status" value="1"/>
</dbReference>
<dbReference type="KEGG" id="hbs:IPV69_11220"/>
<dbReference type="CDD" id="cd14014">
    <property type="entry name" value="STKc_PknB_like"/>
    <property type="match status" value="1"/>
</dbReference>
<evidence type="ECO:0000256" key="3">
    <source>
        <dbReference type="ARBA" id="ARBA00022777"/>
    </source>
</evidence>
<feature type="transmembrane region" description="Helical" evidence="6">
    <location>
        <begin position="418"/>
        <end position="442"/>
    </location>
</feature>
<dbReference type="InterPro" id="IPR011990">
    <property type="entry name" value="TPR-like_helical_dom_sf"/>
</dbReference>
<dbReference type="PROSITE" id="PS50011">
    <property type="entry name" value="PROTEIN_KINASE_DOM"/>
    <property type="match status" value="1"/>
</dbReference>
<keyword evidence="8" id="KW-0723">Serine/threonine-protein kinase</keyword>
<evidence type="ECO:0000256" key="5">
    <source>
        <dbReference type="PROSITE-ProRule" id="PRU10141"/>
    </source>
</evidence>
<keyword evidence="3 8" id="KW-0418">Kinase</keyword>
<dbReference type="Proteomes" id="UP000593765">
    <property type="component" value="Chromosome"/>
</dbReference>
<name>A0A7M2X4B1_9BACT</name>
<dbReference type="InterPro" id="IPR017441">
    <property type="entry name" value="Protein_kinase_ATP_BS"/>
</dbReference>
<evidence type="ECO:0000256" key="6">
    <source>
        <dbReference type="SAM" id="Phobius"/>
    </source>
</evidence>
<dbReference type="GO" id="GO:0005524">
    <property type="term" value="F:ATP binding"/>
    <property type="evidence" value="ECO:0007669"/>
    <property type="project" value="UniProtKB-UniRule"/>
</dbReference>
<sequence length="693" mass="75735">MGASLETIGNRVRELFFEAVETGTTDPADFIARRCRDLPPGERSDLLDLLRAHQSAGQFMAEPTFDDNSGPSNFSSKPAELPVSVGPYRVIRELGEGGFGSVYLAEQARPVRRQVALKVIKPGMDSRQVLLRFDAERQVLALMEHPNVARVFDAGTTEAGRPWFAMERVDGPPITAYVQGRRLSLAATLELFLGVCRGVGHAHQKGVIHRDIKPANVLVAEIDTRPVAKVIDFGIAKALHENLIDYTATADPLRGIGTPQYMSPEQAGGPGTIDVRTDVYALGVMLYELLTGLPPVDPERLRSADPFERLRIVREEEFPTPSRRLEQYLQSAGPGSRAAAEGARRSGEIRDLEIRVREIRGELDWITTRATEKDQDRRYGSVAELADDIERYLSDRPLRAVPPTLVYRTTKFVRRNRVAVVAAATVLLAVLVGGSLAAAGYLRARDERAERVRQEQVSAASLQLADERKLRAAQAEAAAAYQGSLVVSAQGALSALCLPLANETDEQRAASIERLSHLADRLDKGTVDPPDELAGPLEAALAFSFNAYGQAARAEDRARKSVAILRRLGTAYREKLGMTLTILASAIAGQKRYDEADTAFKEAVDVFSETDPQSGGCRRPGALLNLAINRINAGNELAAVETAEEAIAATVALPDRRQEERQYARSVSKAFARRGNEPMARMYAERAEAVPVE</sequence>
<protein>
    <submittedName>
        <fullName evidence="8">Serine/threonine protein kinase</fullName>
    </submittedName>
</protein>
<evidence type="ECO:0000256" key="4">
    <source>
        <dbReference type="ARBA" id="ARBA00022840"/>
    </source>
</evidence>
<organism evidence="8 9">
    <name type="scientific">Humisphaera borealis</name>
    <dbReference type="NCBI Taxonomy" id="2807512"/>
    <lineage>
        <taxon>Bacteria</taxon>
        <taxon>Pseudomonadati</taxon>
        <taxon>Planctomycetota</taxon>
        <taxon>Phycisphaerae</taxon>
        <taxon>Tepidisphaerales</taxon>
        <taxon>Tepidisphaeraceae</taxon>
        <taxon>Humisphaera</taxon>
    </lineage>
</organism>
<gene>
    <name evidence="8" type="ORF">IPV69_11220</name>
</gene>
<keyword evidence="6" id="KW-0812">Transmembrane</keyword>
<feature type="domain" description="Protein kinase" evidence="7">
    <location>
        <begin position="88"/>
        <end position="393"/>
    </location>
</feature>
<evidence type="ECO:0000259" key="7">
    <source>
        <dbReference type="PROSITE" id="PS50011"/>
    </source>
</evidence>
<dbReference type="InterPro" id="IPR011009">
    <property type="entry name" value="Kinase-like_dom_sf"/>
</dbReference>
<dbReference type="SUPFAM" id="SSF48452">
    <property type="entry name" value="TPR-like"/>
    <property type="match status" value="1"/>
</dbReference>
<dbReference type="EMBL" id="CP063458">
    <property type="protein sequence ID" value="QOV91881.1"/>
    <property type="molecule type" value="Genomic_DNA"/>
</dbReference>
<keyword evidence="6" id="KW-0472">Membrane</keyword>
<dbReference type="GO" id="GO:0004674">
    <property type="term" value="F:protein serine/threonine kinase activity"/>
    <property type="evidence" value="ECO:0007669"/>
    <property type="project" value="UniProtKB-KW"/>
</dbReference>
<reference evidence="8 9" key="1">
    <citation type="submission" date="2020-10" db="EMBL/GenBank/DDBJ databases">
        <title>Wide distribution of Phycisphaera-like planctomycetes from WD2101 soil group in peatlands and genome analysis of the first cultivated representative.</title>
        <authorList>
            <person name="Dedysh S.N."/>
            <person name="Beletsky A.V."/>
            <person name="Ivanova A."/>
            <person name="Kulichevskaya I.S."/>
            <person name="Suzina N.E."/>
            <person name="Philippov D.A."/>
            <person name="Rakitin A.L."/>
            <person name="Mardanov A.V."/>
            <person name="Ravin N.V."/>
        </authorList>
    </citation>
    <scope>NUCLEOTIDE SEQUENCE [LARGE SCALE GENOMIC DNA]</scope>
    <source>
        <strain evidence="8 9">M1803</strain>
    </source>
</reference>
<dbReference type="PROSITE" id="PS00107">
    <property type="entry name" value="PROTEIN_KINASE_ATP"/>
    <property type="match status" value="1"/>
</dbReference>